<keyword evidence="1" id="KW-0812">Transmembrane</keyword>
<feature type="transmembrane region" description="Helical" evidence="1">
    <location>
        <begin position="124"/>
        <end position="142"/>
    </location>
</feature>
<evidence type="ECO:0000313" key="3">
    <source>
        <dbReference type="Proteomes" id="UP000752012"/>
    </source>
</evidence>
<evidence type="ECO:0000256" key="1">
    <source>
        <dbReference type="SAM" id="Phobius"/>
    </source>
</evidence>
<feature type="transmembrane region" description="Helical" evidence="1">
    <location>
        <begin position="147"/>
        <end position="165"/>
    </location>
</feature>
<feature type="transmembrane region" description="Helical" evidence="1">
    <location>
        <begin position="69"/>
        <end position="85"/>
    </location>
</feature>
<protein>
    <submittedName>
        <fullName evidence="2">Uncharacterized protein</fullName>
    </submittedName>
</protein>
<evidence type="ECO:0000313" key="2">
    <source>
        <dbReference type="EMBL" id="NJP37704.1"/>
    </source>
</evidence>
<comment type="caution">
    <text evidence="2">The sequence shown here is derived from an EMBL/GenBank/DDBJ whole genome shotgun (WGS) entry which is preliminary data.</text>
</comment>
<dbReference type="AlphaFoldDB" id="A0A969TWX8"/>
<dbReference type="EMBL" id="JAATHJ010000010">
    <property type="protein sequence ID" value="NJP37704.1"/>
    <property type="molecule type" value="Genomic_DNA"/>
</dbReference>
<name>A0A969TWX8_9BACI</name>
<feature type="transmembrane region" description="Helical" evidence="1">
    <location>
        <begin position="97"/>
        <end position="118"/>
    </location>
</feature>
<keyword evidence="1" id="KW-1133">Transmembrane helix</keyword>
<proteinExistence type="predicted"/>
<feature type="transmembrane region" description="Helical" evidence="1">
    <location>
        <begin position="44"/>
        <end position="63"/>
    </location>
</feature>
<sequence>MSDNEVIVKEIRKWQKNRMLPDHYCQFLLKLYAEEQSLPRAKPWGKAAALTAVLAALLAAVFMLPVPPGTLAAAVTALTAGILAYRSRIDAGLVHHVYSTAAALLLLAAAVQVSNWLALNPEQTGMLTGAAAAAWVAAGFLFKSMYLIAAGTAGIAVLLFFLLAGS</sequence>
<organism evidence="2 3">
    <name type="scientific">Alkalicoccus luteus</name>
    <dbReference type="NCBI Taxonomy" id="1237094"/>
    <lineage>
        <taxon>Bacteria</taxon>
        <taxon>Bacillati</taxon>
        <taxon>Bacillota</taxon>
        <taxon>Bacilli</taxon>
        <taxon>Bacillales</taxon>
        <taxon>Bacillaceae</taxon>
        <taxon>Alkalicoccus</taxon>
    </lineage>
</organism>
<dbReference type="Proteomes" id="UP000752012">
    <property type="component" value="Unassembled WGS sequence"/>
</dbReference>
<accession>A0A969TWX8</accession>
<reference evidence="2 3" key="1">
    <citation type="submission" date="2020-03" db="EMBL/GenBank/DDBJ databases">
        <title>Assessment of the enzymatic potential of alkaline-tolerant lipase obtained from Bacillus luteus H11 (technogenic soil) for the bioremediation of saline soils contaminated with petroleum substances.</title>
        <authorList>
            <person name="Kalwasinska A."/>
        </authorList>
    </citation>
    <scope>NUCLEOTIDE SEQUENCE [LARGE SCALE GENOMIC DNA]</scope>
    <source>
        <strain evidence="2 3">H11</strain>
    </source>
</reference>
<dbReference type="RefSeq" id="WP_168006479.1">
    <property type="nucleotide sequence ID" value="NZ_JAATHJ010000010.1"/>
</dbReference>
<keyword evidence="3" id="KW-1185">Reference proteome</keyword>
<keyword evidence="1" id="KW-0472">Membrane</keyword>
<gene>
    <name evidence="2" type="ORF">HCN83_08920</name>
</gene>